<dbReference type="Proteomes" id="UP000178532">
    <property type="component" value="Unassembled WGS sequence"/>
</dbReference>
<dbReference type="STRING" id="1798495.A3C19_00910"/>
<evidence type="ECO:0000259" key="1">
    <source>
        <dbReference type="Pfam" id="PF01726"/>
    </source>
</evidence>
<accession>A0A1F6DKP2</accession>
<name>A0A1F6DKP2_9BACT</name>
<comment type="caution">
    <text evidence="2">The sequence shown here is derived from an EMBL/GenBank/DDBJ whole genome shotgun (WGS) entry which is preliminary data.</text>
</comment>
<sequence>METLTKKQKRVFDFVNDYILTHDISPTIEEVRKGLKLKAVSTIHEHLVSLKKKGYLSKSNNPVKGLSIEEMGKQKFIKVPIIGTLIARQLTEADKKDPRAYFALKVQGNNLAKVGIPDGLIVIFKFTK</sequence>
<dbReference type="GO" id="GO:0004252">
    <property type="term" value="F:serine-type endopeptidase activity"/>
    <property type="evidence" value="ECO:0007669"/>
    <property type="project" value="InterPro"/>
</dbReference>
<dbReference type="InterPro" id="IPR050077">
    <property type="entry name" value="LexA_repressor"/>
</dbReference>
<dbReference type="Pfam" id="PF01726">
    <property type="entry name" value="LexA_DNA_bind"/>
    <property type="match status" value="1"/>
</dbReference>
<dbReference type="SUPFAM" id="SSF46785">
    <property type="entry name" value="Winged helix' DNA-binding domain"/>
    <property type="match status" value="1"/>
</dbReference>
<feature type="domain" description="LexA repressor DNA-binding" evidence="1">
    <location>
        <begin position="1"/>
        <end position="60"/>
    </location>
</feature>
<reference evidence="2 3" key="1">
    <citation type="journal article" date="2016" name="Nat. Commun.">
        <title>Thousands of microbial genomes shed light on interconnected biogeochemical processes in an aquifer system.</title>
        <authorList>
            <person name="Anantharaman K."/>
            <person name="Brown C.T."/>
            <person name="Hug L.A."/>
            <person name="Sharon I."/>
            <person name="Castelle C.J."/>
            <person name="Probst A.J."/>
            <person name="Thomas B.C."/>
            <person name="Singh A."/>
            <person name="Wilkins M.J."/>
            <person name="Karaoz U."/>
            <person name="Brodie E.L."/>
            <person name="Williams K.H."/>
            <person name="Hubbard S.S."/>
            <person name="Banfield J.F."/>
        </authorList>
    </citation>
    <scope>NUCLEOTIDE SEQUENCE [LARGE SCALE GENOMIC DNA]</scope>
</reference>
<organism evidence="2 3">
    <name type="scientific">Candidatus Kaiserbacteria bacterium RIFCSPHIGHO2_02_FULL_54_22</name>
    <dbReference type="NCBI Taxonomy" id="1798495"/>
    <lineage>
        <taxon>Bacteria</taxon>
        <taxon>Candidatus Kaiseribacteriota</taxon>
    </lineage>
</organism>
<dbReference type="PANTHER" id="PTHR33516">
    <property type="entry name" value="LEXA REPRESSOR"/>
    <property type="match status" value="1"/>
</dbReference>
<evidence type="ECO:0000313" key="3">
    <source>
        <dbReference type="Proteomes" id="UP000178532"/>
    </source>
</evidence>
<dbReference type="InterPro" id="IPR036390">
    <property type="entry name" value="WH_DNA-bd_sf"/>
</dbReference>
<dbReference type="AlphaFoldDB" id="A0A1F6DKP2"/>
<dbReference type="Gene3D" id="1.10.10.10">
    <property type="entry name" value="Winged helix-like DNA-binding domain superfamily/Winged helix DNA-binding domain"/>
    <property type="match status" value="1"/>
</dbReference>
<evidence type="ECO:0000313" key="2">
    <source>
        <dbReference type="EMBL" id="OGG61572.1"/>
    </source>
</evidence>
<dbReference type="InterPro" id="IPR006199">
    <property type="entry name" value="LexA_DNA-bd_dom"/>
</dbReference>
<gene>
    <name evidence="2" type="ORF">A3C19_00910</name>
</gene>
<dbReference type="InterPro" id="IPR036388">
    <property type="entry name" value="WH-like_DNA-bd_sf"/>
</dbReference>
<dbReference type="GO" id="GO:0006508">
    <property type="term" value="P:proteolysis"/>
    <property type="evidence" value="ECO:0007669"/>
    <property type="project" value="InterPro"/>
</dbReference>
<protein>
    <recommendedName>
        <fullName evidence="1">LexA repressor DNA-binding domain-containing protein</fullName>
    </recommendedName>
</protein>
<proteinExistence type="predicted"/>
<dbReference type="EMBL" id="MFLI01000019">
    <property type="protein sequence ID" value="OGG61572.1"/>
    <property type="molecule type" value="Genomic_DNA"/>
</dbReference>
<dbReference type="PANTHER" id="PTHR33516:SF2">
    <property type="entry name" value="LEXA REPRESSOR-RELATED"/>
    <property type="match status" value="1"/>
</dbReference>